<feature type="region of interest" description="Disordered" evidence="1">
    <location>
        <begin position="1"/>
        <end position="76"/>
    </location>
</feature>
<feature type="non-terminal residue" evidence="2">
    <location>
        <position position="76"/>
    </location>
</feature>
<dbReference type="AlphaFoldDB" id="A0A659R1X2"/>
<accession>A0A659R1X2</accession>
<feature type="compositionally biased region" description="Basic residues" evidence="1">
    <location>
        <begin position="8"/>
        <end position="26"/>
    </location>
</feature>
<organism evidence="2 3">
    <name type="scientific">Salmonella enterica subsp. enterica serovar Wilhelmsburg</name>
    <dbReference type="NCBI Taxonomy" id="1960126"/>
    <lineage>
        <taxon>Bacteria</taxon>
        <taxon>Pseudomonadati</taxon>
        <taxon>Pseudomonadota</taxon>
        <taxon>Gammaproteobacteria</taxon>
        <taxon>Enterobacterales</taxon>
        <taxon>Enterobacteriaceae</taxon>
        <taxon>Salmonella</taxon>
    </lineage>
</organism>
<feature type="non-terminal residue" evidence="2">
    <location>
        <position position="1"/>
    </location>
</feature>
<evidence type="ECO:0000256" key="1">
    <source>
        <dbReference type="SAM" id="MobiDB-lite"/>
    </source>
</evidence>
<name>A0A659R1X2_SALET</name>
<comment type="caution">
    <text evidence="2">The sequence shown here is derived from an EMBL/GenBank/DDBJ whole genome shotgun (WGS) entry which is preliminary data.</text>
</comment>
<proteinExistence type="predicted"/>
<dbReference type="Proteomes" id="UP000297749">
    <property type="component" value="Unassembled WGS sequence"/>
</dbReference>
<evidence type="ECO:0000313" key="2">
    <source>
        <dbReference type="EMBL" id="TGC92507.1"/>
    </source>
</evidence>
<evidence type="ECO:0000313" key="3">
    <source>
        <dbReference type="Proteomes" id="UP000297749"/>
    </source>
</evidence>
<protein>
    <submittedName>
        <fullName evidence="2">Uncharacterized protein</fullName>
    </submittedName>
</protein>
<sequence length="76" mass="7951">PPPPPPPPRRRPTPASRPRRARRSRTASRTATERLAGSGIRSGRRRAGRAGQPSDPGGIGCPGSDTQLRAPAAGRP</sequence>
<reference evidence="2 3" key="1">
    <citation type="submission" date="2018-03" db="EMBL/GenBank/DDBJ databases">
        <title>Non-Typhoidal Salmonella genome sequencing and assembly.</title>
        <authorList>
            <person name="Matchawe C."/>
        </authorList>
    </citation>
    <scope>NUCLEOTIDE SEQUENCE [LARGE SCALE GENOMIC DNA]</scope>
    <source>
        <strain evidence="2 3">32eva</strain>
    </source>
</reference>
<dbReference type="EMBL" id="PYKF01000093">
    <property type="protein sequence ID" value="TGC92507.1"/>
    <property type="molecule type" value="Genomic_DNA"/>
</dbReference>
<gene>
    <name evidence="2" type="ORF">C9F04_01820</name>
</gene>